<feature type="compositionally biased region" description="Basic residues" evidence="1">
    <location>
        <begin position="681"/>
        <end position="691"/>
    </location>
</feature>
<feature type="compositionally biased region" description="Polar residues" evidence="1">
    <location>
        <begin position="752"/>
        <end position="761"/>
    </location>
</feature>
<dbReference type="InterPro" id="IPR043519">
    <property type="entry name" value="NT_sf"/>
</dbReference>
<dbReference type="Gene3D" id="1.10.1410.10">
    <property type="match status" value="1"/>
</dbReference>
<sequence length="1365" mass="147755">MVEGGAVLPMRPQAVEPEPAWGLLFARSSATAEALLFKAALLQREALNALLCTPNDGASAESPPFEDQGSWERGDILWAVRMSVGLLDVPPGTLSDLESVSCSLREGLPWPSSLEAEASLVSAWWKAGPSGAPPEIQALGRVLRCYQEAPPRRNLLASVSPRLISVLRQLLQLLPSKSLYRRLVTRPSPPRHASSLTPAGELLLAAMKLCLQQQKALRAPGRPGGLQRREWEAERQEKNESDPPTERTYLPPMPLQLEQAPETYPASPEAACRLNICDLAPFCPARAGTDAAAAAAAASGGSEDSVRVDPEWFLLRMPVTLVKPQVDGPEEAPPEFPTENRGFSPHEDEFRLLDKEEPLLLPPDNYEATAKAFCCFLNQELRPYSPWLPRHSADCTKRGTPEATADGGCSVGTAEFSKSDSWEAHEAAGLQRPLPKGLCGGNKGFWISGVQRLAPQLRALDEELRPSAKGDRQKRRLLRVLARSLKAPRWLEAMEEKQTPPGGTRTCQQRVGPFHENKVLPPLLLPYGSSVTGFGHWNSDLDIALLLPYGHACGYAEHSNFQAPEALPRSLPTPDDFSGVAEGPCISPYAENTQPSLHSLAYCCKSSEEPQDSKESPPVRLCLQKSLPRGAAASVLTQLQCLLKTEPQIAVLLADLEVVIPQKAPPVLRGVYLHPRIHRARPHCRPRRSKINVKETAGTAVESSGRRKQEADQNRLPQGRARSGDTREKGLDTCTLEGLNLESATAKVAGTLTPTERTQQGKADKSLLQRPTADGLQSTEDKDNPFEVSCTIQSPKKAVEKLSPGEMVPPKGLSISEKTNQGPSVPGCIPVKFEITAGCILGPLNSAMLKVYGRSCPLLPPLARLIRHWAECRGLTGTRNGYLSSYAWSLLVTFFCLSTSPPLLPHLQRPLGRVPPVVLQQQLHSGSSRATPRSEISLQPTEIPVEFVEGLHSVWFLNPEASSPWGSRALDLLRPIYKGAQDSRLLQLLNRYIPGHVFVLPSDFTENTGETEVQESRISSADAAAHEACESLPADVAPPQHTLPSSEHAAVPTAKRAAGSIRPVCPAACGAPRNSREAPHSAAEFGGPPKKGTSATFSRSRNRWESPLRDRDWEVVASLFYSFFVFYGYHFNSCALLVSLQRPHPRYKQHLRVRRGRVARCGDNMKALTTPNPISGASVVFCPCTATEKTAGAMQHERSRGVWRHKAYAPGMKRAAGDAMVETAPAPAPGAARALNSGKGEGIAVINSTVAASSAAVGAGRPGGSLEREQWGTAIVGGQPLGVPSELILRGLKGQCAGQEATSSCMPLVWVSFLALFSPSCAEKPDGIIFSDALYVYGGLLRRCDGWGAWAFVDTFRGFATLCSL</sequence>
<gene>
    <name evidence="3" type="primary">LOC34618408</name>
</gene>
<dbReference type="Proteomes" id="UP000515125">
    <property type="component" value="Unplaced"/>
</dbReference>
<evidence type="ECO:0000313" key="3">
    <source>
        <dbReference type="RefSeq" id="XP_026191229.1"/>
    </source>
</evidence>
<dbReference type="PANTHER" id="PTHR12271:SF40">
    <property type="entry name" value="POLY(A) RNA POLYMERASE GLD2"/>
    <property type="match status" value="1"/>
</dbReference>
<dbReference type="OrthoDB" id="346390at2759"/>
<proteinExistence type="predicted"/>
<feature type="region of interest" description="Disordered" evidence="1">
    <location>
        <begin position="325"/>
        <end position="345"/>
    </location>
</feature>
<feature type="region of interest" description="Disordered" evidence="1">
    <location>
        <begin position="1070"/>
        <end position="1103"/>
    </location>
</feature>
<reference evidence="3" key="1">
    <citation type="submission" date="2025-08" db="UniProtKB">
        <authorList>
            <consortium name="RefSeq"/>
        </authorList>
    </citation>
    <scope>IDENTIFICATION</scope>
</reference>
<feature type="compositionally biased region" description="Basic and acidic residues" evidence="1">
    <location>
        <begin position="704"/>
        <end position="713"/>
    </location>
</feature>
<dbReference type="GeneID" id="34618408"/>
<dbReference type="RefSeq" id="XP_026191229.1">
    <property type="nucleotide sequence ID" value="XM_026335444.1"/>
</dbReference>
<feature type="region of interest" description="Disordered" evidence="1">
    <location>
        <begin position="218"/>
        <end position="251"/>
    </location>
</feature>
<dbReference type="GO" id="GO:0016779">
    <property type="term" value="F:nucleotidyltransferase activity"/>
    <property type="evidence" value="ECO:0007669"/>
    <property type="project" value="TreeGrafter"/>
</dbReference>
<organism evidence="2 3">
    <name type="scientific">Cyclospora cayetanensis</name>
    <dbReference type="NCBI Taxonomy" id="88456"/>
    <lineage>
        <taxon>Eukaryota</taxon>
        <taxon>Sar</taxon>
        <taxon>Alveolata</taxon>
        <taxon>Apicomplexa</taxon>
        <taxon>Conoidasida</taxon>
        <taxon>Coccidia</taxon>
        <taxon>Eucoccidiorida</taxon>
        <taxon>Eimeriorina</taxon>
        <taxon>Eimeriidae</taxon>
        <taxon>Cyclospora</taxon>
    </lineage>
</organism>
<evidence type="ECO:0000313" key="2">
    <source>
        <dbReference type="Proteomes" id="UP000515125"/>
    </source>
</evidence>
<keyword evidence="2" id="KW-1185">Reference proteome</keyword>
<feature type="compositionally biased region" description="Basic and acidic residues" evidence="1">
    <location>
        <begin position="227"/>
        <end position="245"/>
    </location>
</feature>
<dbReference type="SUPFAM" id="SSF81631">
    <property type="entry name" value="PAP/OAS1 substrate-binding domain"/>
    <property type="match status" value="1"/>
</dbReference>
<dbReference type="PANTHER" id="PTHR12271">
    <property type="entry name" value="POLY A POLYMERASE CID PAP -RELATED"/>
    <property type="match status" value="1"/>
</dbReference>
<feature type="region of interest" description="Disordered" evidence="1">
    <location>
        <begin position="681"/>
        <end position="730"/>
    </location>
</feature>
<feature type="region of interest" description="Disordered" evidence="1">
    <location>
        <begin position="747"/>
        <end position="787"/>
    </location>
</feature>
<protein>
    <submittedName>
        <fullName evidence="3">Uncharacterized protein LOC34618408</fullName>
    </submittedName>
</protein>
<dbReference type="SUPFAM" id="SSF81301">
    <property type="entry name" value="Nucleotidyltransferase"/>
    <property type="match status" value="1"/>
</dbReference>
<name>A0A6P6RUQ4_9EIME</name>
<accession>A0A6P6RUQ4</accession>
<dbReference type="GO" id="GO:0031123">
    <property type="term" value="P:RNA 3'-end processing"/>
    <property type="evidence" value="ECO:0007669"/>
    <property type="project" value="TreeGrafter"/>
</dbReference>
<evidence type="ECO:0000256" key="1">
    <source>
        <dbReference type="SAM" id="MobiDB-lite"/>
    </source>
</evidence>